<protein>
    <submittedName>
        <fullName evidence="1">Uncharacterized protein</fullName>
    </submittedName>
</protein>
<sequence>MAEWNKHHGRPFDRSTWTPEDYTKMDAHELSLAIDYSLRAARTLGKNEAELDFDLRIDFPYEYSGYRLAAAFLTEYDNDGFGIESDEVVDALIRVLQRYEESGGAAHIGYKTGIMGNELAPAPYH</sequence>
<organism evidence="1 2">
    <name type="scientific">Burkholderia phage BcepSauron</name>
    <dbReference type="NCBI Taxonomy" id="2530033"/>
    <lineage>
        <taxon>Viruses</taxon>
        <taxon>Duplodnaviria</taxon>
        <taxon>Heunggongvirae</taxon>
        <taxon>Uroviricota</taxon>
        <taxon>Caudoviricetes</taxon>
        <taxon>Sarumanvirus</taxon>
        <taxon>Sarumanvirus bcepsauron</taxon>
    </lineage>
</organism>
<gene>
    <name evidence="1" type="ORF">BcepSauron_327</name>
</gene>
<evidence type="ECO:0000313" key="1">
    <source>
        <dbReference type="EMBL" id="QBQ74707.1"/>
    </source>
</evidence>
<dbReference type="EMBL" id="MK552141">
    <property type="protein sequence ID" value="QBQ74707.1"/>
    <property type="molecule type" value="Genomic_DNA"/>
</dbReference>
<evidence type="ECO:0000313" key="2">
    <source>
        <dbReference type="Proteomes" id="UP000301424"/>
    </source>
</evidence>
<accession>A0A482ML01</accession>
<proteinExistence type="predicted"/>
<name>A0A482ML01_9CAUD</name>
<reference evidence="1 2" key="1">
    <citation type="submission" date="2019-02" db="EMBL/GenBank/DDBJ databases">
        <title>Complete genome sequence of Burkholderia cenocepacia phage BcepSauron.</title>
        <authorList>
            <person name="Park K."/>
            <person name="Gonzalez C."/>
            <person name="Liu M."/>
            <person name="Gill J."/>
        </authorList>
    </citation>
    <scope>NUCLEOTIDE SEQUENCE [LARGE SCALE GENOMIC DNA]</scope>
</reference>
<keyword evidence="2" id="KW-1185">Reference proteome</keyword>
<dbReference type="Proteomes" id="UP000301424">
    <property type="component" value="Segment"/>
</dbReference>